<dbReference type="AlphaFoldDB" id="A0A3E1KI22"/>
<evidence type="ECO:0000313" key="3">
    <source>
        <dbReference type="Proteomes" id="UP000259570"/>
    </source>
</evidence>
<comment type="caution">
    <text evidence="2">The sequence shown here is derived from an EMBL/GenBank/DDBJ whole genome shotgun (WGS) entry which is preliminary data.</text>
</comment>
<proteinExistence type="predicted"/>
<reference evidence="2 3" key="1">
    <citation type="submission" date="2018-08" db="EMBL/GenBank/DDBJ databases">
        <title>Genome sequencing of X. nasturtii WHRI 8984.</title>
        <authorList>
            <person name="Studholme D.J."/>
            <person name="Mchugh J."/>
            <person name="Vicente J."/>
        </authorList>
    </citation>
    <scope>NUCLEOTIDE SEQUENCE [LARGE SCALE GENOMIC DNA]</scope>
    <source>
        <strain evidence="2 3">WHRI 8984</strain>
    </source>
</reference>
<protein>
    <submittedName>
        <fullName evidence="2">Uncharacterized protein</fullName>
    </submittedName>
</protein>
<feature type="region of interest" description="Disordered" evidence="1">
    <location>
        <begin position="1"/>
        <end position="21"/>
    </location>
</feature>
<name>A0A3E1KI22_9XANT</name>
<evidence type="ECO:0000256" key="1">
    <source>
        <dbReference type="SAM" id="MobiDB-lite"/>
    </source>
</evidence>
<organism evidence="2 3">
    <name type="scientific">Xanthomonas nasturtii</name>
    <dbReference type="NCBI Taxonomy" id="1843581"/>
    <lineage>
        <taxon>Bacteria</taxon>
        <taxon>Pseudomonadati</taxon>
        <taxon>Pseudomonadota</taxon>
        <taxon>Gammaproteobacteria</taxon>
        <taxon>Lysobacterales</taxon>
        <taxon>Lysobacteraceae</taxon>
        <taxon>Xanthomonas</taxon>
    </lineage>
</organism>
<dbReference type="Proteomes" id="UP000259570">
    <property type="component" value="Unassembled WGS sequence"/>
</dbReference>
<evidence type="ECO:0000313" key="2">
    <source>
        <dbReference type="EMBL" id="RFF38115.1"/>
    </source>
</evidence>
<gene>
    <name evidence="2" type="ORF">DZD52_13660</name>
</gene>
<dbReference type="EMBL" id="QUZM01000027">
    <property type="protein sequence ID" value="RFF38115.1"/>
    <property type="molecule type" value="Genomic_DNA"/>
</dbReference>
<accession>A0A3E1KI22</accession>
<sequence length="74" mass="7664">MDGAVCADQSGHQNDGTAAGRTLQVDGPGIVIRVLGSFRSTWRSLTMTSAGADASLACARSLARLQRTRAQVCA</sequence>